<dbReference type="Proteomes" id="UP000451233">
    <property type="component" value="Unassembled WGS sequence"/>
</dbReference>
<comment type="caution">
    <text evidence="3">The sequence shown here is derived from an EMBL/GenBank/DDBJ whole genome shotgun (WGS) entry which is preliminary data.</text>
</comment>
<dbReference type="GO" id="GO:0005524">
    <property type="term" value="F:ATP binding"/>
    <property type="evidence" value="ECO:0007669"/>
    <property type="project" value="InterPro"/>
</dbReference>
<evidence type="ECO:0000313" key="3">
    <source>
        <dbReference type="EMBL" id="MXV16889.1"/>
    </source>
</evidence>
<name>A0A7K1Y1J3_9SPHI</name>
<dbReference type="SUPFAM" id="SSF52540">
    <property type="entry name" value="P-loop containing nucleoside triphosphate hydrolases"/>
    <property type="match status" value="1"/>
</dbReference>
<protein>
    <submittedName>
        <fullName evidence="3">DEAD/DEAH box helicase family protein</fullName>
    </submittedName>
</protein>
<keyword evidence="4" id="KW-1185">Reference proteome</keyword>
<dbReference type="InterPro" id="IPR006935">
    <property type="entry name" value="Helicase/UvrB_N"/>
</dbReference>
<dbReference type="Pfam" id="PF10593">
    <property type="entry name" value="Z1"/>
    <property type="match status" value="1"/>
</dbReference>
<sequence length="616" mass="70088">MFNLKELKKETTSNNRYERRLAKLVAAGQETNRISAVVENAIQNIKGNQKSFVIYGEPQSGKTEMMIALTSKLLDEGFKIIVALLNDSVQLLGQNLERFQRSGLSPSPKKFSEILSPEVKIGNHQWVIFCKKNSKDLQKLIQKLNGTSQVVVIDDEADYATPNSQVNNAEKSQINRLTGDLIGKTGIYIGVTATPARLDLNKTHDNQNEHWIDFPPHSNYTGQDIFFPINLSSLPYRLTFLPDTGDDPKYLREALFSFMVNVAYLNSSVNTVDTNYSLLIHTSGKKADHSVDYKLIIKIFEALIDETNPNHSQYLHKIWDIAKERYSGYEEHITKYIIANSDRNNVVVMNSDKEVNAADNRTATDPTAPFTVIIGGNIVSRGVTFNNLLSMFFTRDVKHKLQQDTYIQRARMFGSRGAYLKYFELTIPKSLFLDWQKCFIFHRLSLESRKQDKRSPVWLDGQRITAVASASIDKTNVLIDKGEMSFNLFDYSEADILEVLNQKIKPVLKAKALSTLLGKDFFPEYLISYIESFSPSGDSSLAIHSPKSIANYADKENETDKATITRTRGFIGNREMELTKFPNAIHHINILFNEHGRARVFYKYQGNIRFLKTVKK</sequence>
<dbReference type="InterPro" id="IPR018310">
    <property type="entry name" value="Put_endonuclease_Z1-dom"/>
</dbReference>
<evidence type="ECO:0000259" key="1">
    <source>
        <dbReference type="Pfam" id="PF04851"/>
    </source>
</evidence>
<dbReference type="AlphaFoldDB" id="A0A7K1Y1J3"/>
<feature type="domain" description="Putative endonuclease Z1" evidence="2">
    <location>
        <begin position="251"/>
        <end position="436"/>
    </location>
</feature>
<reference evidence="3 4" key="1">
    <citation type="submission" date="2019-11" db="EMBL/GenBank/DDBJ databases">
        <title>Pedobacter sp. HMF7056 Genome sequencing and assembly.</title>
        <authorList>
            <person name="Kang H."/>
            <person name="Kim H."/>
            <person name="Joh K."/>
        </authorList>
    </citation>
    <scope>NUCLEOTIDE SEQUENCE [LARGE SCALE GENOMIC DNA]</scope>
    <source>
        <strain evidence="3 4">HMF7056</strain>
    </source>
</reference>
<dbReference type="EMBL" id="WVHS01000004">
    <property type="protein sequence ID" value="MXV16889.1"/>
    <property type="molecule type" value="Genomic_DNA"/>
</dbReference>
<keyword evidence="3" id="KW-0378">Hydrolase</keyword>
<proteinExistence type="predicted"/>
<accession>A0A7K1Y1J3</accession>
<keyword evidence="3" id="KW-0547">Nucleotide-binding</keyword>
<dbReference type="RefSeq" id="WP_160907907.1">
    <property type="nucleotide sequence ID" value="NZ_WVHS01000004.1"/>
</dbReference>
<dbReference type="Pfam" id="PF04851">
    <property type="entry name" value="ResIII"/>
    <property type="match status" value="1"/>
</dbReference>
<dbReference type="InterPro" id="IPR027417">
    <property type="entry name" value="P-loop_NTPase"/>
</dbReference>
<keyword evidence="3" id="KW-0347">Helicase</keyword>
<dbReference type="GO" id="GO:0004386">
    <property type="term" value="F:helicase activity"/>
    <property type="evidence" value="ECO:0007669"/>
    <property type="project" value="UniProtKB-KW"/>
</dbReference>
<dbReference type="Gene3D" id="3.40.50.300">
    <property type="entry name" value="P-loop containing nucleotide triphosphate hydrolases"/>
    <property type="match status" value="1"/>
</dbReference>
<keyword evidence="3" id="KW-0067">ATP-binding</keyword>
<feature type="domain" description="Helicase/UvrB N-terminal" evidence="1">
    <location>
        <begin position="37"/>
        <end position="197"/>
    </location>
</feature>
<evidence type="ECO:0000313" key="4">
    <source>
        <dbReference type="Proteomes" id="UP000451233"/>
    </source>
</evidence>
<gene>
    <name evidence="3" type="ORF">GS398_16430</name>
</gene>
<evidence type="ECO:0000259" key="2">
    <source>
        <dbReference type="Pfam" id="PF10593"/>
    </source>
</evidence>
<dbReference type="GO" id="GO:0016787">
    <property type="term" value="F:hydrolase activity"/>
    <property type="evidence" value="ECO:0007669"/>
    <property type="project" value="InterPro"/>
</dbReference>
<organism evidence="3 4">
    <name type="scientific">Hufsiella ginkgonis</name>
    <dbReference type="NCBI Taxonomy" id="2695274"/>
    <lineage>
        <taxon>Bacteria</taxon>
        <taxon>Pseudomonadati</taxon>
        <taxon>Bacteroidota</taxon>
        <taxon>Sphingobacteriia</taxon>
        <taxon>Sphingobacteriales</taxon>
        <taxon>Sphingobacteriaceae</taxon>
        <taxon>Hufsiella</taxon>
    </lineage>
</organism>
<dbReference type="GO" id="GO:0003677">
    <property type="term" value="F:DNA binding"/>
    <property type="evidence" value="ECO:0007669"/>
    <property type="project" value="InterPro"/>
</dbReference>